<dbReference type="PANTHER" id="PTHR36848">
    <property type="entry name" value="DNA-BINDING PROTEIN (PUTATIVE SECRETED PROTEIN)-RELATED"/>
    <property type="match status" value="1"/>
</dbReference>
<name>A0A1V6CAP7_UNCT6</name>
<gene>
    <name evidence="1" type="ORF">BWX89_00724</name>
</gene>
<organism evidence="1">
    <name type="scientific">candidate division TA06 bacterium ADurb.Bin131</name>
    <dbReference type="NCBI Taxonomy" id="1852827"/>
    <lineage>
        <taxon>Bacteria</taxon>
        <taxon>Bacteria division TA06</taxon>
    </lineage>
</organism>
<accession>A0A1V6CAP7</accession>
<sequence length="1058" mass="124408">MGKNINQVMDEFKSPSSIYRGAPFWAWNGKLKPDELRRQIRIMHEMGLGGFFMHSRVGLDTAYLSEEWFECINACADEAKKLHMFAYLYDEDRWPSGAAGGLVTKNPKYRMRYLCLKVFKDYKKVKWNQNVIAVFIAEFEGNIIRHYKRIKKGEKIKAMFGSSKILVFTVETQKPSDWYNGYTYLDTMNPEAVKEFIKTTHSKYKKYSGRYFGKVIPGIFTDEPNYGSQFFHYAWPPEPEGNILISWTDKLPVIFKKRYSYDILDYLPEIYFDVKGKEISKPRYHYRDCTTHLFVDSFAKQIGDWCGKNKILFTGHVLSEDTLRAQTNVVGNCMRFYQYMQAPGMDLLTEHWRIFNTAKQVSSVARQFGRKWRLTETYGCTGWDFPFSGHKALGDWQTALGINLRCQHLSWYTMLAEAKRDYPASIFYQSPWWHTYKKVEDYFARIYSIMTEGSEVRDLLVIHPIESMWTIFKMPEWNYEKNTWERCEKLEKYDEMFTLLCDNLLSSHIDFDYGDEEIMSRWAKIKKNNGNAVLKINKAEYKAILVPPLYTMRSSTLKILKKFRDAGGKIIFVEKFPEYIDAEIKQNTTDAFEIAPDIEKAIDRIEPVTRRISITDNDGNEIKQILYLLREDKDVYYLFLCNTSMEWNKDVLGRHTLSRERNIEFNDVTISSVAMEWKYPVFELDPETGDVYPADTMKIENNYAIKTSFPPLKSHLYIIPKNNIAIQAQTKEKLQEIEKINLEKEMWDVQFSEKNALVLDMPYFRIKNSQWQEKKEILKLDREIRKQLRIPVRGGTMVQPWARRKERRLNGTLVTLRYVFDVEDIPSSEILLAIEKPDLYRISINGYSISSDMECGWWVDKSLRVLKFEPYILTRGQNEIILETIYNEDHPGLEIIYLLGDFGVKIANNQPKIIEKIEKLKIGDWTQQGLPFYSGNITYLYEMQVEIKEKQKIFVRIPDYRGTAVRILVNGKQAGIIAWKPNEVDITDFIRSGNKCLLGIEILGHRRNSHGPLHFHQKWPIWTGPYSFVPEGEEFIEDYQIVPCGLMKTPEVIRYSVE</sequence>
<evidence type="ECO:0000313" key="1">
    <source>
        <dbReference type="EMBL" id="OQB73939.1"/>
    </source>
</evidence>
<protein>
    <recommendedName>
        <fullName evidence="2">Glycosyl hydrolases family 2, sugar binding domain</fullName>
    </recommendedName>
</protein>
<dbReference type="PANTHER" id="PTHR36848:SF2">
    <property type="entry name" value="SECRETED PROTEIN"/>
    <property type="match status" value="1"/>
</dbReference>
<reference evidence="1" key="1">
    <citation type="submission" date="2017-02" db="EMBL/GenBank/DDBJ databases">
        <title>Delving into the versatile metabolic prowess of the omnipresent phylum Bacteroidetes.</title>
        <authorList>
            <person name="Nobu M.K."/>
            <person name="Mei R."/>
            <person name="Narihiro T."/>
            <person name="Kuroda K."/>
            <person name="Liu W.-T."/>
        </authorList>
    </citation>
    <scope>NUCLEOTIDE SEQUENCE</scope>
    <source>
        <strain evidence="1">ADurb.Bin131</strain>
    </source>
</reference>
<proteinExistence type="predicted"/>
<evidence type="ECO:0008006" key="2">
    <source>
        <dbReference type="Google" id="ProtNLM"/>
    </source>
</evidence>
<dbReference type="Proteomes" id="UP000485562">
    <property type="component" value="Unassembled WGS sequence"/>
</dbReference>
<dbReference type="AlphaFoldDB" id="A0A1V6CAP7"/>
<comment type="caution">
    <text evidence="1">The sequence shown here is derived from an EMBL/GenBank/DDBJ whole genome shotgun (WGS) entry which is preliminary data.</text>
</comment>
<dbReference type="InterPro" id="IPR053161">
    <property type="entry name" value="Ulvan_degrading_GH"/>
</dbReference>
<dbReference type="EMBL" id="MWDQ01000057">
    <property type="protein sequence ID" value="OQB73939.1"/>
    <property type="molecule type" value="Genomic_DNA"/>
</dbReference>